<feature type="transmembrane region" description="Helical" evidence="1">
    <location>
        <begin position="6"/>
        <end position="26"/>
    </location>
</feature>
<feature type="transmembrane region" description="Helical" evidence="1">
    <location>
        <begin position="100"/>
        <end position="120"/>
    </location>
</feature>
<gene>
    <name evidence="2" type="ORF">GCM10011354_32340</name>
</gene>
<keyword evidence="1" id="KW-1133">Transmembrane helix</keyword>
<accession>A0A8J3AAH6</accession>
<evidence type="ECO:0000313" key="2">
    <source>
        <dbReference type="EMBL" id="GGI09089.1"/>
    </source>
</evidence>
<dbReference type="OrthoDB" id="5243065at2"/>
<feature type="transmembrane region" description="Helical" evidence="1">
    <location>
        <begin position="47"/>
        <end position="67"/>
    </location>
</feature>
<evidence type="ECO:0000313" key="3">
    <source>
        <dbReference type="Proteomes" id="UP000650511"/>
    </source>
</evidence>
<keyword evidence="1" id="KW-0812">Transmembrane</keyword>
<evidence type="ECO:0000256" key="1">
    <source>
        <dbReference type="SAM" id="Phobius"/>
    </source>
</evidence>
<dbReference type="Proteomes" id="UP000650511">
    <property type="component" value="Unassembled WGS sequence"/>
</dbReference>
<keyword evidence="1" id="KW-0472">Membrane</keyword>
<sequence>MTAFHRYLGTLLVALFAVILVWGLTLRLLRREEGPDALYAVQHWTENLLVVQTVVGVVLLVLGRRVFTQPDAWLHYLYGSLFPLIAVVGGRIAALRRERYAYLGMAWGSLFALGLTLRALQTGCGYTMGEIARCLRLT</sequence>
<organism evidence="2 3">
    <name type="scientific">Egicoccus halophilus</name>
    <dbReference type="NCBI Taxonomy" id="1670830"/>
    <lineage>
        <taxon>Bacteria</taxon>
        <taxon>Bacillati</taxon>
        <taxon>Actinomycetota</taxon>
        <taxon>Nitriliruptoria</taxon>
        <taxon>Egicoccales</taxon>
        <taxon>Egicoccaceae</taxon>
        <taxon>Egicoccus</taxon>
    </lineage>
</organism>
<reference evidence="2" key="2">
    <citation type="submission" date="2020-09" db="EMBL/GenBank/DDBJ databases">
        <authorList>
            <person name="Sun Q."/>
            <person name="Zhou Y."/>
        </authorList>
    </citation>
    <scope>NUCLEOTIDE SEQUENCE</scope>
    <source>
        <strain evidence="2">CGMCC 1.14988</strain>
    </source>
</reference>
<dbReference type="EMBL" id="BMHA01000014">
    <property type="protein sequence ID" value="GGI09089.1"/>
    <property type="molecule type" value="Genomic_DNA"/>
</dbReference>
<dbReference type="AlphaFoldDB" id="A0A8J3AAH6"/>
<feature type="transmembrane region" description="Helical" evidence="1">
    <location>
        <begin position="73"/>
        <end position="93"/>
    </location>
</feature>
<dbReference type="RefSeq" id="WP_130650224.1">
    <property type="nucleotide sequence ID" value="NZ_BMHA01000014.1"/>
</dbReference>
<reference evidence="2" key="1">
    <citation type="journal article" date="2014" name="Int. J. Syst. Evol. Microbiol.">
        <title>Complete genome sequence of Corynebacterium casei LMG S-19264T (=DSM 44701T), isolated from a smear-ripened cheese.</title>
        <authorList>
            <consortium name="US DOE Joint Genome Institute (JGI-PGF)"/>
            <person name="Walter F."/>
            <person name="Albersmeier A."/>
            <person name="Kalinowski J."/>
            <person name="Ruckert C."/>
        </authorList>
    </citation>
    <scope>NUCLEOTIDE SEQUENCE</scope>
    <source>
        <strain evidence="2">CGMCC 1.14988</strain>
    </source>
</reference>
<keyword evidence="3" id="KW-1185">Reference proteome</keyword>
<name>A0A8J3AAH6_9ACTN</name>
<comment type="caution">
    <text evidence="2">The sequence shown here is derived from an EMBL/GenBank/DDBJ whole genome shotgun (WGS) entry which is preliminary data.</text>
</comment>
<protein>
    <submittedName>
        <fullName evidence="2">Uncharacterized protein</fullName>
    </submittedName>
</protein>
<proteinExistence type="predicted"/>